<protein>
    <recommendedName>
        <fullName evidence="8">SAP domain-containing protein</fullName>
    </recommendedName>
</protein>
<evidence type="ECO:0000256" key="6">
    <source>
        <dbReference type="ARBA" id="ARBA00023158"/>
    </source>
</evidence>
<evidence type="ECO:0000256" key="7">
    <source>
        <dbReference type="SAM" id="MobiDB-lite"/>
    </source>
</evidence>
<dbReference type="InterPro" id="IPR036397">
    <property type="entry name" value="RNaseH_sf"/>
</dbReference>
<evidence type="ECO:0000313" key="9">
    <source>
        <dbReference type="EMBL" id="CAH3116933.1"/>
    </source>
</evidence>
<evidence type="ECO:0000259" key="8">
    <source>
        <dbReference type="PROSITE" id="PS50800"/>
    </source>
</evidence>
<proteinExistence type="predicted"/>
<dbReference type="Gene3D" id="3.30.420.10">
    <property type="entry name" value="Ribonuclease H-like superfamily/Ribonuclease H"/>
    <property type="match status" value="1"/>
</dbReference>
<dbReference type="InterPro" id="IPR047201">
    <property type="entry name" value="ERI-1_3'hExo-like"/>
</dbReference>
<dbReference type="InterPro" id="IPR036361">
    <property type="entry name" value="SAP_dom_sf"/>
</dbReference>
<comment type="caution">
    <text evidence="9">The sequence shown here is derived from an EMBL/GenBank/DDBJ whole genome shotgun (WGS) entry which is preliminary data.</text>
</comment>
<dbReference type="SUPFAM" id="SSF68906">
    <property type="entry name" value="SAP domain"/>
    <property type="match status" value="1"/>
</dbReference>
<keyword evidence="2" id="KW-0963">Cytoplasm</keyword>
<keyword evidence="3" id="KW-0540">Nuclease</keyword>
<dbReference type="CDD" id="cd06133">
    <property type="entry name" value="ERI-1_3'hExo_like"/>
    <property type="match status" value="1"/>
</dbReference>
<evidence type="ECO:0000256" key="1">
    <source>
        <dbReference type="ARBA" id="ARBA00004496"/>
    </source>
</evidence>
<dbReference type="SMART" id="SM00479">
    <property type="entry name" value="EXOIII"/>
    <property type="match status" value="1"/>
</dbReference>
<name>A0ABN8NSC6_9CNID</name>
<dbReference type="Proteomes" id="UP001159405">
    <property type="component" value="Unassembled WGS sequence"/>
</dbReference>
<dbReference type="PANTHER" id="PTHR23044">
    <property type="entry name" value="3'-5' EXONUCLEASE ERI1-RELATED"/>
    <property type="match status" value="1"/>
</dbReference>
<gene>
    <name evidence="9" type="ORF">PLOB_00025651</name>
</gene>
<dbReference type="SUPFAM" id="SSF53098">
    <property type="entry name" value="Ribonuclease H-like"/>
    <property type="match status" value="1"/>
</dbReference>
<organism evidence="9 10">
    <name type="scientific">Porites lobata</name>
    <dbReference type="NCBI Taxonomy" id="104759"/>
    <lineage>
        <taxon>Eukaryota</taxon>
        <taxon>Metazoa</taxon>
        <taxon>Cnidaria</taxon>
        <taxon>Anthozoa</taxon>
        <taxon>Hexacorallia</taxon>
        <taxon>Scleractinia</taxon>
        <taxon>Fungiina</taxon>
        <taxon>Poritidae</taxon>
        <taxon>Porites</taxon>
    </lineage>
</organism>
<evidence type="ECO:0000256" key="5">
    <source>
        <dbReference type="ARBA" id="ARBA00022839"/>
    </source>
</evidence>
<comment type="subcellular location">
    <subcellularLocation>
        <location evidence="1">Cytoplasm</location>
    </subcellularLocation>
</comment>
<dbReference type="PROSITE" id="PS50800">
    <property type="entry name" value="SAP"/>
    <property type="match status" value="1"/>
</dbReference>
<evidence type="ECO:0000256" key="4">
    <source>
        <dbReference type="ARBA" id="ARBA00022801"/>
    </source>
</evidence>
<dbReference type="PANTHER" id="PTHR23044:SF61">
    <property type="entry name" value="3'-5' EXORIBONUCLEASE 1-RELATED"/>
    <property type="match status" value="1"/>
</dbReference>
<keyword evidence="10" id="KW-1185">Reference proteome</keyword>
<evidence type="ECO:0000256" key="2">
    <source>
        <dbReference type="ARBA" id="ARBA00022490"/>
    </source>
</evidence>
<dbReference type="InterPro" id="IPR013520">
    <property type="entry name" value="Ribonucl_H"/>
</dbReference>
<dbReference type="SMART" id="SM00513">
    <property type="entry name" value="SAP"/>
    <property type="match status" value="1"/>
</dbReference>
<dbReference type="Pfam" id="PF00929">
    <property type="entry name" value="RNase_T"/>
    <property type="match status" value="1"/>
</dbReference>
<dbReference type="InterPro" id="IPR012337">
    <property type="entry name" value="RNaseH-like_sf"/>
</dbReference>
<keyword evidence="6" id="KW-0943">RNA-mediated gene silencing</keyword>
<evidence type="ECO:0000256" key="3">
    <source>
        <dbReference type="ARBA" id="ARBA00022722"/>
    </source>
</evidence>
<feature type="region of interest" description="Disordered" evidence="7">
    <location>
        <begin position="1"/>
        <end position="20"/>
    </location>
</feature>
<dbReference type="Pfam" id="PF02037">
    <property type="entry name" value="SAP"/>
    <property type="match status" value="1"/>
</dbReference>
<reference evidence="9 10" key="1">
    <citation type="submission" date="2022-05" db="EMBL/GenBank/DDBJ databases">
        <authorList>
            <consortium name="Genoscope - CEA"/>
            <person name="William W."/>
        </authorList>
    </citation>
    <scope>NUCLEOTIDE SEQUENCE [LARGE SCALE GENOMIC DNA]</scope>
</reference>
<dbReference type="Gene3D" id="1.10.720.30">
    <property type="entry name" value="SAP domain"/>
    <property type="match status" value="1"/>
</dbReference>
<keyword evidence="5" id="KW-0269">Exonuclease</keyword>
<dbReference type="InterPro" id="IPR003034">
    <property type="entry name" value="SAP_dom"/>
</dbReference>
<accession>A0ABN8NSC6</accession>
<dbReference type="InterPro" id="IPR051274">
    <property type="entry name" value="3-5_Exoribonuclease"/>
</dbReference>
<keyword evidence="4" id="KW-0378">Hydrolase</keyword>
<sequence length="300" mass="34872">MAEGPPVPKQSERTEEISQPTYDHPVYREISFTYGQINKMKKEEVKRCLVERGLDSRGVKEVLQKRLKNHIKKEKLVQAKLAQEKRMTEVHFYCVIDFQGTCEEENPKDYIHEIIEFPAVLVDATTLEVVSEFHEYCKPQFKSQLSQFCQELTGISQELVDNADSFPDVLCRFEQWLRGQELGTKYKFGVVTDGPWDLGRFFSTQCRLCSIPVPKFARKWIDLRKLYRNFYKVAKGSLQNMVTNLGMEFEGRAHSGMDDARNIARILQKMIEDGCEIKFNDCLSNHPQLDTRGLDELKNV</sequence>
<evidence type="ECO:0000313" key="10">
    <source>
        <dbReference type="Proteomes" id="UP001159405"/>
    </source>
</evidence>
<feature type="domain" description="SAP" evidence="8">
    <location>
        <begin position="37"/>
        <end position="71"/>
    </location>
</feature>
<dbReference type="EMBL" id="CALNXK010000030">
    <property type="protein sequence ID" value="CAH3116933.1"/>
    <property type="molecule type" value="Genomic_DNA"/>
</dbReference>